<name>A0A3N0YRU6_ANAGA</name>
<dbReference type="Proteomes" id="UP000281406">
    <property type="component" value="Unassembled WGS sequence"/>
</dbReference>
<protein>
    <submittedName>
        <fullName evidence="1">Uncharacterized protein</fullName>
    </submittedName>
</protein>
<organism evidence="1 2">
    <name type="scientific">Anabarilius grahami</name>
    <name type="common">Kanglang fish</name>
    <name type="synonym">Barilius grahami</name>
    <dbReference type="NCBI Taxonomy" id="495550"/>
    <lineage>
        <taxon>Eukaryota</taxon>
        <taxon>Metazoa</taxon>
        <taxon>Chordata</taxon>
        <taxon>Craniata</taxon>
        <taxon>Vertebrata</taxon>
        <taxon>Euteleostomi</taxon>
        <taxon>Actinopterygii</taxon>
        <taxon>Neopterygii</taxon>
        <taxon>Teleostei</taxon>
        <taxon>Ostariophysi</taxon>
        <taxon>Cypriniformes</taxon>
        <taxon>Xenocyprididae</taxon>
        <taxon>Xenocypridinae</taxon>
        <taxon>Xenocypridinae incertae sedis</taxon>
        <taxon>Anabarilius</taxon>
    </lineage>
</organism>
<comment type="caution">
    <text evidence="1">The sequence shown here is derived from an EMBL/GenBank/DDBJ whole genome shotgun (WGS) entry which is preliminary data.</text>
</comment>
<dbReference type="EMBL" id="RJVU01027735">
    <property type="protein sequence ID" value="ROL48939.1"/>
    <property type="molecule type" value="Genomic_DNA"/>
</dbReference>
<keyword evidence="2" id="KW-1185">Reference proteome</keyword>
<gene>
    <name evidence="1" type="ORF">DPX16_1879</name>
</gene>
<evidence type="ECO:0000313" key="1">
    <source>
        <dbReference type="EMBL" id="ROL48939.1"/>
    </source>
</evidence>
<evidence type="ECO:0000313" key="2">
    <source>
        <dbReference type="Proteomes" id="UP000281406"/>
    </source>
</evidence>
<dbReference type="AlphaFoldDB" id="A0A3N0YRU6"/>
<accession>A0A3N0YRU6</accession>
<proteinExistence type="predicted"/>
<sequence length="74" mass="8043">MVEAAFHSSKSIGTGDDDRVQVRNLHSIGTLGNVVPVPVLVTDLVTVTVQEVVLEVDGVKVRWKMLEVAKEEDS</sequence>
<reference evidence="1 2" key="1">
    <citation type="submission" date="2018-10" db="EMBL/GenBank/DDBJ databases">
        <title>Genome assembly for a Yunnan-Guizhou Plateau 3E fish, Anabarilius grahami (Regan), and its evolutionary and genetic applications.</title>
        <authorList>
            <person name="Jiang W."/>
        </authorList>
    </citation>
    <scope>NUCLEOTIDE SEQUENCE [LARGE SCALE GENOMIC DNA]</scope>
    <source>
        <strain evidence="1">AG-KIZ</strain>
        <tissue evidence="1">Muscle</tissue>
    </source>
</reference>